<organism evidence="1 2">
    <name type="scientific">Pisolithus microcarpus 441</name>
    <dbReference type="NCBI Taxonomy" id="765257"/>
    <lineage>
        <taxon>Eukaryota</taxon>
        <taxon>Fungi</taxon>
        <taxon>Dikarya</taxon>
        <taxon>Basidiomycota</taxon>
        <taxon>Agaricomycotina</taxon>
        <taxon>Agaricomycetes</taxon>
        <taxon>Agaricomycetidae</taxon>
        <taxon>Boletales</taxon>
        <taxon>Sclerodermatineae</taxon>
        <taxon>Pisolithaceae</taxon>
        <taxon>Pisolithus</taxon>
    </lineage>
</organism>
<keyword evidence="2" id="KW-1185">Reference proteome</keyword>
<gene>
    <name evidence="1" type="ORF">PISMIDRAFT_417945</name>
</gene>
<proteinExistence type="predicted"/>
<evidence type="ECO:0000313" key="2">
    <source>
        <dbReference type="Proteomes" id="UP000054018"/>
    </source>
</evidence>
<dbReference type="HOGENOM" id="CLU_1806967_0_0_1"/>
<name>A0A0C9YYW1_9AGAM</name>
<accession>A0A0C9YYW1</accession>
<reference evidence="2" key="2">
    <citation type="submission" date="2015-01" db="EMBL/GenBank/DDBJ databases">
        <title>Evolutionary Origins and Diversification of the Mycorrhizal Mutualists.</title>
        <authorList>
            <consortium name="DOE Joint Genome Institute"/>
            <consortium name="Mycorrhizal Genomics Consortium"/>
            <person name="Kohler A."/>
            <person name="Kuo A."/>
            <person name="Nagy L.G."/>
            <person name="Floudas D."/>
            <person name="Copeland A."/>
            <person name="Barry K.W."/>
            <person name="Cichocki N."/>
            <person name="Veneault-Fourrey C."/>
            <person name="LaButti K."/>
            <person name="Lindquist E.A."/>
            <person name="Lipzen A."/>
            <person name="Lundell T."/>
            <person name="Morin E."/>
            <person name="Murat C."/>
            <person name="Riley R."/>
            <person name="Ohm R."/>
            <person name="Sun H."/>
            <person name="Tunlid A."/>
            <person name="Henrissat B."/>
            <person name="Grigoriev I.V."/>
            <person name="Hibbett D.S."/>
            <person name="Martin F."/>
        </authorList>
    </citation>
    <scope>NUCLEOTIDE SEQUENCE [LARGE SCALE GENOMIC DNA]</scope>
    <source>
        <strain evidence="2">441</strain>
    </source>
</reference>
<dbReference type="AlphaFoldDB" id="A0A0C9YYW1"/>
<sequence>MKVSFEVLIVRKSPTGAITLESWIGCTMTHTLSVCTGCYARAYIDDSGLLTFGALSPLGSRIRFVRGWGTNADETPPLYDGTSFCQVLAGQVSCGCTPWAVRLSRDVFPISYFSHPSQSSNAIAGRPFLISSFGWHSEILIAG</sequence>
<reference evidence="1 2" key="1">
    <citation type="submission" date="2014-04" db="EMBL/GenBank/DDBJ databases">
        <authorList>
            <consortium name="DOE Joint Genome Institute"/>
            <person name="Kuo A."/>
            <person name="Kohler A."/>
            <person name="Costa M.D."/>
            <person name="Nagy L.G."/>
            <person name="Floudas D."/>
            <person name="Copeland A."/>
            <person name="Barry K.W."/>
            <person name="Cichocki N."/>
            <person name="Veneault-Fourrey C."/>
            <person name="LaButti K."/>
            <person name="Lindquist E.A."/>
            <person name="Lipzen A."/>
            <person name="Lundell T."/>
            <person name="Morin E."/>
            <person name="Murat C."/>
            <person name="Sun H."/>
            <person name="Tunlid A."/>
            <person name="Henrissat B."/>
            <person name="Grigoriev I.V."/>
            <person name="Hibbett D.S."/>
            <person name="Martin F."/>
            <person name="Nordberg H.P."/>
            <person name="Cantor M.N."/>
            <person name="Hua S.X."/>
        </authorList>
    </citation>
    <scope>NUCLEOTIDE SEQUENCE [LARGE SCALE GENOMIC DNA]</scope>
    <source>
        <strain evidence="1 2">441</strain>
    </source>
</reference>
<protein>
    <submittedName>
        <fullName evidence="1">Uncharacterized protein</fullName>
    </submittedName>
</protein>
<dbReference type="Proteomes" id="UP000054018">
    <property type="component" value="Unassembled WGS sequence"/>
</dbReference>
<dbReference type="EMBL" id="KN834025">
    <property type="protein sequence ID" value="KIK13038.1"/>
    <property type="molecule type" value="Genomic_DNA"/>
</dbReference>
<evidence type="ECO:0000313" key="1">
    <source>
        <dbReference type="EMBL" id="KIK13038.1"/>
    </source>
</evidence>